<dbReference type="InterPro" id="IPR057135">
    <property type="entry name" value="At4g27190-like_LRR"/>
</dbReference>
<dbReference type="GO" id="GO:0043531">
    <property type="term" value="F:ADP binding"/>
    <property type="evidence" value="ECO:0007669"/>
    <property type="project" value="InterPro"/>
</dbReference>
<dbReference type="Gene3D" id="3.80.10.10">
    <property type="entry name" value="Ribonuclease Inhibitor"/>
    <property type="match status" value="2"/>
</dbReference>
<feature type="transmembrane region" description="Helical" evidence="5">
    <location>
        <begin position="1108"/>
        <end position="1131"/>
    </location>
</feature>
<protein>
    <submittedName>
        <fullName evidence="8">Uncharacterized protein</fullName>
    </submittedName>
</protein>
<dbReference type="InterPro" id="IPR042197">
    <property type="entry name" value="Apaf_helical"/>
</dbReference>
<dbReference type="InterPro" id="IPR027417">
    <property type="entry name" value="P-loop_NTPase"/>
</dbReference>
<evidence type="ECO:0000313" key="8">
    <source>
        <dbReference type="EMBL" id="OIW01225.1"/>
    </source>
</evidence>
<dbReference type="PANTHER" id="PTHR33463">
    <property type="entry name" value="NB-ARC DOMAIN-CONTAINING PROTEIN-RELATED"/>
    <property type="match status" value="1"/>
</dbReference>
<evidence type="ECO:0000313" key="9">
    <source>
        <dbReference type="Proteomes" id="UP000188354"/>
    </source>
</evidence>
<dbReference type="GO" id="GO:0005524">
    <property type="term" value="F:ATP binding"/>
    <property type="evidence" value="ECO:0007669"/>
    <property type="project" value="UniProtKB-KW"/>
</dbReference>
<feature type="domain" description="Disease resistance protein At4g27190-like leucine-rich repeats" evidence="7">
    <location>
        <begin position="833"/>
        <end position="952"/>
    </location>
</feature>
<keyword evidence="3" id="KW-0611">Plant defense</keyword>
<organism evidence="8 9">
    <name type="scientific">Lupinus angustifolius</name>
    <name type="common">Narrow-leaved blue lupine</name>
    <dbReference type="NCBI Taxonomy" id="3871"/>
    <lineage>
        <taxon>Eukaryota</taxon>
        <taxon>Viridiplantae</taxon>
        <taxon>Streptophyta</taxon>
        <taxon>Embryophyta</taxon>
        <taxon>Tracheophyta</taxon>
        <taxon>Spermatophyta</taxon>
        <taxon>Magnoliopsida</taxon>
        <taxon>eudicotyledons</taxon>
        <taxon>Gunneridae</taxon>
        <taxon>Pentapetalae</taxon>
        <taxon>rosids</taxon>
        <taxon>fabids</taxon>
        <taxon>Fabales</taxon>
        <taxon>Fabaceae</taxon>
        <taxon>Papilionoideae</taxon>
        <taxon>50 kb inversion clade</taxon>
        <taxon>genistoids sensu lato</taxon>
        <taxon>core genistoids</taxon>
        <taxon>Genisteae</taxon>
        <taxon>Lupinus</taxon>
    </lineage>
</organism>
<dbReference type="AlphaFoldDB" id="A0A4P1R4D1"/>
<feature type="domain" description="Disease resistance protein At4g27190-like leucine-rich repeats" evidence="7">
    <location>
        <begin position="637"/>
        <end position="766"/>
    </location>
</feature>
<evidence type="ECO:0000256" key="2">
    <source>
        <dbReference type="ARBA" id="ARBA00022741"/>
    </source>
</evidence>
<proteinExistence type="inferred from homology"/>
<feature type="domain" description="NB-ARC" evidence="6">
    <location>
        <begin position="72"/>
        <end position="231"/>
    </location>
</feature>
<evidence type="ECO:0000259" key="6">
    <source>
        <dbReference type="Pfam" id="PF00931"/>
    </source>
</evidence>
<reference evidence="8 9" key="1">
    <citation type="journal article" date="2017" name="Plant Biotechnol. J.">
        <title>A comprehensive draft genome sequence for lupin (Lupinus angustifolius), an emerging health food: insights into plant-microbe interactions and legume evolution.</title>
        <authorList>
            <person name="Hane J.K."/>
            <person name="Ming Y."/>
            <person name="Kamphuis L.G."/>
            <person name="Nelson M.N."/>
            <person name="Garg G."/>
            <person name="Atkins C.A."/>
            <person name="Bayer P.E."/>
            <person name="Bravo A."/>
            <person name="Bringans S."/>
            <person name="Cannon S."/>
            <person name="Edwards D."/>
            <person name="Foley R."/>
            <person name="Gao L.L."/>
            <person name="Harrison M.J."/>
            <person name="Huang W."/>
            <person name="Hurgobin B."/>
            <person name="Li S."/>
            <person name="Liu C.W."/>
            <person name="McGrath A."/>
            <person name="Morahan G."/>
            <person name="Murray J."/>
            <person name="Weller J."/>
            <person name="Jian J."/>
            <person name="Singh K.B."/>
        </authorList>
    </citation>
    <scope>NUCLEOTIDE SEQUENCE [LARGE SCALE GENOMIC DNA]</scope>
    <source>
        <strain evidence="9">cv. Tanjil</strain>
        <tissue evidence="8">Whole plant</tissue>
    </source>
</reference>
<sequence>MSSDSSNNSKKVINLVAALRRGFKRTVIVDDEIEKQHKSSAIENAERPPHLLVGVESLRSQDFIPFKSRSLIYNQLFESLECNYRIGLYGVKGIGKTTLAKEVIVKLHDESIKFDHVIFITVSKVSHMKEIQDIIAGELGVSLKGENEWERTETIMKRLKNGEKILLILDDVKENIDVQELGFPFRDNCRVLVISYSKILCNSMGCKRLIQLEKLSKRDAWMLFKKHVGLNDNSSLDVQHMGRKITKACEGLPTKIVVIASVLKGRPLEDWVKIFITLENDRYDEGLIKAYAIVKFSHDDFNVKKAQSLCFLLCMFPQNRQVSIEMLIRLGIGIGIFGEAEKYSDLRSEVLKIKNILIGSCICFEDKGGHVKMNDLIWCMSRNNEFELCRTRQYKNKWVFSTLENNIHYLYYNDLWVEELEMDFLPNGCECTKVEMLLINVEASNYVEVLHAFFEKMTRLKVMSLSSNNLYPTIALKLPSSLQSLTNIRSLILSHWKLGDISILGVLQSLDTLDFDDCSIYEFPKAISTLKLRLLSLKKCQIERNNPFEVIERCLSLQELYYKDNKVLILDGINKVEENVQSGTFLTLNRYHLQGGKDSTSKCVCLPNIDALISEAAFKYLIRGAEILHLKEMKRGWRNLIPEIVPMEDECMGDLVELSLESCLKVECLVNTQHNRSLVFSKLEELKLSSMDSLKELCIGDIPSDFLESLKSISIEHCAHLQGILFKKNTNLSHLKSVKLFDCQQLTFIFQISIVQSLALLEELRIGEFLRYLPELEVLEIQDCNELKQIIEKDTDLKNHLLSPKPCFPKLEVLVVKDCCNLKCLIHESSDVPKVKTIRIERCAMLQVMFTASNNLRYLPELKNLEIKQCWGLEKITKEDHTNFLQPCFPKLELLVVKDCYSLKHLINASSDVPNIQKIRIERCAMLQVMFPSSNDSRFLPELKYLEIKQCRGLKKITEEDHTNSLQPLFPKLAVLVVNDCSYLKSIINVPNLELLIIIHANELQVLMEGGEPRLKVLICSQLSRATLKERILLKNVRHCFVHNCPKLSLKPTATFKEIREKVLHEFDIDLQILLSELHYKELVQVDEIVQSNVAQTVSWSYLPHTKIGHHTMCWLFVFATVFICGMLVVAR</sequence>
<dbReference type="Proteomes" id="UP000188354">
    <property type="component" value="Chromosome LG11"/>
</dbReference>
<evidence type="ECO:0000256" key="1">
    <source>
        <dbReference type="ARBA" id="ARBA00008894"/>
    </source>
</evidence>
<accession>A0A4P1R4D1</accession>
<dbReference type="Gramene" id="OIW01225">
    <property type="protein sequence ID" value="OIW01225"/>
    <property type="gene ID" value="TanjilG_10386"/>
</dbReference>
<keyword evidence="4" id="KW-0067">ATP-binding</keyword>
<dbReference type="STRING" id="3871.A0A4P1R4D1"/>
<keyword evidence="2" id="KW-0547">Nucleotide-binding</keyword>
<dbReference type="GO" id="GO:0006952">
    <property type="term" value="P:defense response"/>
    <property type="evidence" value="ECO:0007669"/>
    <property type="project" value="UniProtKB-KW"/>
</dbReference>
<dbReference type="Pfam" id="PF00931">
    <property type="entry name" value="NB-ARC"/>
    <property type="match status" value="1"/>
</dbReference>
<name>A0A4P1R4D1_LUPAN</name>
<comment type="similarity">
    <text evidence="1">Belongs to the disease resistance NB-LRR family.</text>
</comment>
<dbReference type="SUPFAM" id="SSF52540">
    <property type="entry name" value="P-loop containing nucleoside triphosphate hydrolases"/>
    <property type="match status" value="1"/>
</dbReference>
<dbReference type="PRINTS" id="PR00364">
    <property type="entry name" value="DISEASERSIST"/>
</dbReference>
<dbReference type="Gene3D" id="1.10.8.430">
    <property type="entry name" value="Helical domain of apoptotic protease-activating factors"/>
    <property type="match status" value="1"/>
</dbReference>
<dbReference type="InterPro" id="IPR050905">
    <property type="entry name" value="Plant_NBS-LRR"/>
</dbReference>
<dbReference type="PANTHER" id="PTHR33463:SF105">
    <property type="entry name" value="AND NB-ARC DOMAIN DISEASE RESISTANCE PROTEIN, PUTATIVE-RELATED"/>
    <property type="match status" value="1"/>
</dbReference>
<gene>
    <name evidence="8" type="ORF">TanjilG_10386</name>
</gene>
<dbReference type="InterPro" id="IPR002182">
    <property type="entry name" value="NB-ARC"/>
</dbReference>
<evidence type="ECO:0000256" key="3">
    <source>
        <dbReference type="ARBA" id="ARBA00022821"/>
    </source>
</evidence>
<dbReference type="Gene3D" id="3.40.50.300">
    <property type="entry name" value="P-loop containing nucleotide triphosphate hydrolases"/>
    <property type="match status" value="1"/>
</dbReference>
<evidence type="ECO:0000256" key="4">
    <source>
        <dbReference type="ARBA" id="ARBA00022840"/>
    </source>
</evidence>
<dbReference type="InterPro" id="IPR032675">
    <property type="entry name" value="LRR_dom_sf"/>
</dbReference>
<dbReference type="Pfam" id="PF23247">
    <property type="entry name" value="LRR_RPS2"/>
    <property type="match status" value="2"/>
</dbReference>
<evidence type="ECO:0000256" key="5">
    <source>
        <dbReference type="SAM" id="Phobius"/>
    </source>
</evidence>
<keyword evidence="5" id="KW-0812">Transmembrane</keyword>
<keyword evidence="9" id="KW-1185">Reference proteome</keyword>
<dbReference type="EMBL" id="CM007371">
    <property type="protein sequence ID" value="OIW01225.1"/>
    <property type="molecule type" value="Genomic_DNA"/>
</dbReference>
<keyword evidence="5" id="KW-0472">Membrane</keyword>
<keyword evidence="5" id="KW-1133">Transmembrane helix</keyword>
<dbReference type="SUPFAM" id="SSF52058">
    <property type="entry name" value="L domain-like"/>
    <property type="match status" value="2"/>
</dbReference>
<evidence type="ECO:0000259" key="7">
    <source>
        <dbReference type="Pfam" id="PF23247"/>
    </source>
</evidence>